<dbReference type="Proteomes" id="UP001595478">
    <property type="component" value="Unassembled WGS sequence"/>
</dbReference>
<evidence type="ECO:0000256" key="1">
    <source>
        <dbReference type="SAM" id="MobiDB-lite"/>
    </source>
</evidence>
<dbReference type="EMBL" id="JBHRSW010000039">
    <property type="protein sequence ID" value="MFC3122904.1"/>
    <property type="molecule type" value="Genomic_DNA"/>
</dbReference>
<dbReference type="RefSeq" id="WP_376921031.1">
    <property type="nucleotide sequence ID" value="NZ_JBHRSW010000039.1"/>
</dbReference>
<name>A0ABV7FU92_9ALTE</name>
<proteinExistence type="predicted"/>
<gene>
    <name evidence="2" type="ORF">ACFOHL_14865</name>
</gene>
<sequence length="97" mass="11186">MKVLVKTHANKLVIVSMCILGLQACMSKEAVNNEHQLRMQRCEQYVGMAQINCLKGQNVTIDEYKDDYREFKKDQKQKEADEAPKIKPLLETDKDGQ</sequence>
<dbReference type="PROSITE" id="PS51257">
    <property type="entry name" value="PROKAR_LIPOPROTEIN"/>
    <property type="match status" value="1"/>
</dbReference>
<reference evidence="3" key="1">
    <citation type="journal article" date="2019" name="Int. J. Syst. Evol. Microbiol.">
        <title>The Global Catalogue of Microorganisms (GCM) 10K type strain sequencing project: providing services to taxonomists for standard genome sequencing and annotation.</title>
        <authorList>
            <consortium name="The Broad Institute Genomics Platform"/>
            <consortium name="The Broad Institute Genome Sequencing Center for Infectious Disease"/>
            <person name="Wu L."/>
            <person name="Ma J."/>
        </authorList>
    </citation>
    <scope>NUCLEOTIDE SEQUENCE [LARGE SCALE GENOMIC DNA]</scope>
    <source>
        <strain evidence="3">KCTC 52473</strain>
    </source>
</reference>
<keyword evidence="3" id="KW-1185">Reference proteome</keyword>
<organism evidence="2 3">
    <name type="scientific">Agaribacter flavus</name>
    <dbReference type="NCBI Taxonomy" id="1902781"/>
    <lineage>
        <taxon>Bacteria</taxon>
        <taxon>Pseudomonadati</taxon>
        <taxon>Pseudomonadota</taxon>
        <taxon>Gammaproteobacteria</taxon>
        <taxon>Alteromonadales</taxon>
        <taxon>Alteromonadaceae</taxon>
        <taxon>Agaribacter</taxon>
    </lineage>
</organism>
<protein>
    <recommendedName>
        <fullName evidence="4">Lipoprotein</fullName>
    </recommendedName>
</protein>
<evidence type="ECO:0000313" key="2">
    <source>
        <dbReference type="EMBL" id="MFC3122904.1"/>
    </source>
</evidence>
<evidence type="ECO:0000313" key="3">
    <source>
        <dbReference type="Proteomes" id="UP001595478"/>
    </source>
</evidence>
<evidence type="ECO:0008006" key="4">
    <source>
        <dbReference type="Google" id="ProtNLM"/>
    </source>
</evidence>
<feature type="region of interest" description="Disordered" evidence="1">
    <location>
        <begin position="72"/>
        <end position="97"/>
    </location>
</feature>
<comment type="caution">
    <text evidence="2">The sequence shown here is derived from an EMBL/GenBank/DDBJ whole genome shotgun (WGS) entry which is preliminary data.</text>
</comment>
<accession>A0ABV7FU92</accession>